<name>A0A087U8E4_STEMI</name>
<organism evidence="2 3">
    <name type="scientific">Stegodyphus mimosarum</name>
    <name type="common">African social velvet spider</name>
    <dbReference type="NCBI Taxonomy" id="407821"/>
    <lineage>
        <taxon>Eukaryota</taxon>
        <taxon>Metazoa</taxon>
        <taxon>Ecdysozoa</taxon>
        <taxon>Arthropoda</taxon>
        <taxon>Chelicerata</taxon>
        <taxon>Arachnida</taxon>
        <taxon>Araneae</taxon>
        <taxon>Araneomorphae</taxon>
        <taxon>Entelegynae</taxon>
        <taxon>Eresoidea</taxon>
        <taxon>Eresidae</taxon>
        <taxon>Stegodyphus</taxon>
    </lineage>
</organism>
<dbReference type="InterPro" id="IPR002492">
    <property type="entry name" value="Transposase_Tc1-like"/>
</dbReference>
<feature type="non-terminal residue" evidence="2">
    <location>
        <position position="50"/>
    </location>
</feature>
<keyword evidence="3" id="KW-1185">Reference proteome</keyword>
<dbReference type="Proteomes" id="UP000054359">
    <property type="component" value="Unassembled WGS sequence"/>
</dbReference>
<dbReference type="AlphaFoldDB" id="A0A087U8E4"/>
<sequence>MTDRYLTLCARRNRTATPTLLRSSLAAATGKLASMSTMRRRIHENGLYAR</sequence>
<protein>
    <recommendedName>
        <fullName evidence="1">Transposase Tc1-like domain-containing protein</fullName>
    </recommendedName>
</protein>
<evidence type="ECO:0000259" key="1">
    <source>
        <dbReference type="Pfam" id="PF01498"/>
    </source>
</evidence>
<reference evidence="2 3" key="1">
    <citation type="submission" date="2013-11" db="EMBL/GenBank/DDBJ databases">
        <title>Genome sequencing of Stegodyphus mimosarum.</title>
        <authorList>
            <person name="Bechsgaard J."/>
        </authorList>
    </citation>
    <scope>NUCLEOTIDE SEQUENCE [LARGE SCALE GENOMIC DNA]</scope>
</reference>
<dbReference type="EMBL" id="KK118699">
    <property type="protein sequence ID" value="KFM73633.1"/>
    <property type="molecule type" value="Genomic_DNA"/>
</dbReference>
<accession>A0A087U8E4</accession>
<dbReference type="GO" id="GO:0006313">
    <property type="term" value="P:DNA transposition"/>
    <property type="evidence" value="ECO:0007669"/>
    <property type="project" value="InterPro"/>
</dbReference>
<dbReference type="GO" id="GO:0003677">
    <property type="term" value="F:DNA binding"/>
    <property type="evidence" value="ECO:0007669"/>
    <property type="project" value="InterPro"/>
</dbReference>
<feature type="domain" description="Transposase Tc1-like" evidence="1">
    <location>
        <begin position="3"/>
        <end position="50"/>
    </location>
</feature>
<dbReference type="Pfam" id="PF01498">
    <property type="entry name" value="HTH_Tnp_Tc3_2"/>
    <property type="match status" value="1"/>
</dbReference>
<evidence type="ECO:0000313" key="2">
    <source>
        <dbReference type="EMBL" id="KFM73633.1"/>
    </source>
</evidence>
<evidence type="ECO:0000313" key="3">
    <source>
        <dbReference type="Proteomes" id="UP000054359"/>
    </source>
</evidence>
<gene>
    <name evidence="2" type="ORF">X975_22664</name>
</gene>
<proteinExistence type="predicted"/>
<dbReference type="GO" id="GO:0015074">
    <property type="term" value="P:DNA integration"/>
    <property type="evidence" value="ECO:0007669"/>
    <property type="project" value="InterPro"/>
</dbReference>